<dbReference type="WBParaSite" id="RSKR_0001007600.1">
    <property type="protein sequence ID" value="RSKR_0001007600.1"/>
    <property type="gene ID" value="RSKR_0001007600"/>
</dbReference>
<reference evidence="2" key="1">
    <citation type="submission" date="2016-11" db="UniProtKB">
        <authorList>
            <consortium name="WormBaseParasite"/>
        </authorList>
    </citation>
    <scope>IDENTIFICATION</scope>
    <source>
        <strain evidence="2">KR3021</strain>
    </source>
</reference>
<sequence>MLARLLTKPLLQSSAFQAQRNFANSALQNARQGWRTASSTFKSATFTRTGPSLKERLLGPTSGKPYIYGSYAVTGAAVAGLGALTYYGLKMGSTDSVVNQSALWPQYVRDRLSTTYGYLIASLGVTAGSFYASSRTPAIMNLMSRGGILPFIAFMGAVIGSSMLCQGIDYHESKVAKHMAWMLHCGVMGALLCPLVLAGGPVLMRASLYTAGITLGLSTIALTAPSEKFLLMGGPLAMGLGCVLVANIGSMFLPPHSAIGAGLNSFVIYGGLILFAAYMLYNTQRTVKNAERPPGAMYYDQYGGAHTVDRMVMIFGGNVTEDGKEDNEGQPVAGSEIAIIGADNFCVDDQEVTGKNVEVQNALPVKKVKAAPTQKSGYI</sequence>
<evidence type="ECO:0000313" key="2">
    <source>
        <dbReference type="WBParaSite" id="RSKR_0001007600.1"/>
    </source>
</evidence>
<proteinExistence type="predicted"/>
<name>A0AC35UD90_9BILA</name>
<protein>
    <submittedName>
        <fullName evidence="2">Growth hormone-inducible transmembrane protein</fullName>
    </submittedName>
</protein>
<evidence type="ECO:0000313" key="1">
    <source>
        <dbReference type="Proteomes" id="UP000095286"/>
    </source>
</evidence>
<accession>A0AC35UD90</accession>
<organism evidence="1 2">
    <name type="scientific">Rhabditophanes sp. KR3021</name>
    <dbReference type="NCBI Taxonomy" id="114890"/>
    <lineage>
        <taxon>Eukaryota</taxon>
        <taxon>Metazoa</taxon>
        <taxon>Ecdysozoa</taxon>
        <taxon>Nematoda</taxon>
        <taxon>Chromadorea</taxon>
        <taxon>Rhabditida</taxon>
        <taxon>Tylenchina</taxon>
        <taxon>Panagrolaimomorpha</taxon>
        <taxon>Strongyloidoidea</taxon>
        <taxon>Alloionematidae</taxon>
        <taxon>Rhabditophanes</taxon>
    </lineage>
</organism>
<dbReference type="Proteomes" id="UP000095286">
    <property type="component" value="Unplaced"/>
</dbReference>